<dbReference type="RefSeq" id="WP_277832371.1">
    <property type="nucleotide sequence ID" value="NZ_JARQZE010000004.1"/>
</dbReference>
<evidence type="ECO:0000313" key="2">
    <source>
        <dbReference type="Proteomes" id="UP001597158"/>
    </source>
</evidence>
<reference evidence="2" key="1">
    <citation type="journal article" date="2019" name="Int. J. Syst. Evol. Microbiol.">
        <title>The Global Catalogue of Microorganisms (GCM) 10K type strain sequencing project: providing services to taxonomists for standard genome sequencing and annotation.</title>
        <authorList>
            <consortium name="The Broad Institute Genomics Platform"/>
            <consortium name="The Broad Institute Genome Sequencing Center for Infectious Disease"/>
            <person name="Wu L."/>
            <person name="Ma J."/>
        </authorList>
    </citation>
    <scope>NUCLEOTIDE SEQUENCE [LARGE SCALE GENOMIC DNA]</scope>
    <source>
        <strain evidence="2">CCUG 48884</strain>
    </source>
</reference>
<name>A0ABW3WFT1_9RHOO</name>
<accession>A0ABW3WFT1</accession>
<dbReference type="EMBL" id="JBHTMC010000026">
    <property type="protein sequence ID" value="MFD1264567.1"/>
    <property type="molecule type" value="Genomic_DNA"/>
</dbReference>
<comment type="caution">
    <text evidence="1">The sequence shown here is derived from an EMBL/GenBank/DDBJ whole genome shotgun (WGS) entry which is preliminary data.</text>
</comment>
<keyword evidence="2" id="KW-1185">Reference proteome</keyword>
<evidence type="ECO:0000313" key="1">
    <source>
        <dbReference type="EMBL" id="MFD1264567.1"/>
    </source>
</evidence>
<dbReference type="Proteomes" id="UP001597158">
    <property type="component" value="Unassembled WGS sequence"/>
</dbReference>
<gene>
    <name evidence="1" type="ORF">ACFQ4M_13355</name>
</gene>
<sequence length="63" mass="7119">MDDKPSRAQRMAKQLETDKGRLIAQGVLPVETAHKQVKAADKETPEQRAKRRAAVAKLRSFFD</sequence>
<protein>
    <submittedName>
        <fullName evidence="1">Uncharacterized protein</fullName>
    </submittedName>
</protein>
<organism evidence="1 2">
    <name type="scientific">Thauera mechernichensis</name>
    <dbReference type="NCBI Taxonomy" id="82788"/>
    <lineage>
        <taxon>Bacteria</taxon>
        <taxon>Pseudomonadati</taxon>
        <taxon>Pseudomonadota</taxon>
        <taxon>Betaproteobacteria</taxon>
        <taxon>Rhodocyclales</taxon>
        <taxon>Zoogloeaceae</taxon>
        <taxon>Thauera</taxon>
    </lineage>
</organism>
<proteinExistence type="predicted"/>